<dbReference type="EMBL" id="PJNH01000003">
    <property type="protein sequence ID" value="PKR77105.1"/>
    <property type="molecule type" value="Genomic_DNA"/>
</dbReference>
<reference evidence="15 16" key="1">
    <citation type="submission" date="2017-06" db="EMBL/GenBank/DDBJ databases">
        <title>the draft geome sequence of Illustriluteabacillus marina B3227.</title>
        <authorList>
            <person name="He R.-H."/>
            <person name="Du Z.-J."/>
        </authorList>
    </citation>
    <scope>NUCLEOTIDE SEQUENCE [LARGE SCALE GENOMIC DNA]</scope>
    <source>
        <strain evidence="15 16">B3227</strain>
    </source>
</reference>
<dbReference type="OrthoDB" id="9798188at2"/>
<comment type="subcellular location">
    <subcellularLocation>
        <location evidence="1">Cell membrane</location>
        <topology evidence="1">Multi-pass membrane protein</topology>
    </subcellularLocation>
</comment>
<evidence type="ECO:0000256" key="8">
    <source>
        <dbReference type="ARBA" id="ARBA00023136"/>
    </source>
</evidence>
<dbReference type="InterPro" id="IPR046342">
    <property type="entry name" value="CBS_dom_sf"/>
</dbReference>
<dbReference type="InterPro" id="IPR000644">
    <property type="entry name" value="CBS_dom"/>
</dbReference>
<protein>
    <recommendedName>
        <fullName evidence="17">HlyC/CorC family transporter</fullName>
    </recommendedName>
</protein>
<dbReference type="InterPro" id="IPR016169">
    <property type="entry name" value="FAD-bd_PCMH_sub2"/>
</dbReference>
<feature type="transmembrane region" description="Helical" evidence="12">
    <location>
        <begin position="137"/>
        <end position="159"/>
    </location>
</feature>
<accession>A0A2I0QRX6</accession>
<keyword evidence="16" id="KW-1185">Reference proteome</keyword>
<gene>
    <name evidence="15" type="ORF">CEY16_10180</name>
</gene>
<evidence type="ECO:0000256" key="11">
    <source>
        <dbReference type="SAM" id="Coils"/>
    </source>
</evidence>
<dbReference type="GO" id="GO:0050660">
    <property type="term" value="F:flavin adenine dinucleotide binding"/>
    <property type="evidence" value="ECO:0007669"/>
    <property type="project" value="InterPro"/>
</dbReference>
<name>A0A2I0QRX6_9BACI</name>
<dbReference type="InterPro" id="IPR002550">
    <property type="entry name" value="CNNM"/>
</dbReference>
<organism evidence="15 16">
    <name type="scientific">Halalkalibacillus sediminis</name>
    <dbReference type="NCBI Taxonomy" id="2018042"/>
    <lineage>
        <taxon>Bacteria</taxon>
        <taxon>Bacillati</taxon>
        <taxon>Bacillota</taxon>
        <taxon>Bacilli</taxon>
        <taxon>Bacillales</taxon>
        <taxon>Bacillaceae</taxon>
        <taxon>Halalkalibacillus</taxon>
    </lineage>
</organism>
<keyword evidence="11" id="KW-0175">Coiled coil</keyword>
<dbReference type="Proteomes" id="UP000243524">
    <property type="component" value="Unassembled WGS sequence"/>
</dbReference>
<dbReference type="CDD" id="cd04590">
    <property type="entry name" value="CBS_pair_CorC_HlyC_assoc"/>
    <property type="match status" value="1"/>
</dbReference>
<dbReference type="AlphaFoldDB" id="A0A2I0QRX6"/>
<dbReference type="SUPFAM" id="SSF54631">
    <property type="entry name" value="CBS-domain pair"/>
    <property type="match status" value="1"/>
</dbReference>
<keyword evidence="7 9" id="KW-0129">CBS domain</keyword>
<evidence type="ECO:0000313" key="16">
    <source>
        <dbReference type="Proteomes" id="UP000243524"/>
    </source>
</evidence>
<dbReference type="Gene3D" id="3.10.580.10">
    <property type="entry name" value="CBS-domain"/>
    <property type="match status" value="1"/>
</dbReference>
<feature type="domain" description="CBS" evidence="13">
    <location>
        <begin position="223"/>
        <end position="285"/>
    </location>
</feature>
<comment type="similarity">
    <text evidence="2">Belongs to the UPF0053 family.</text>
</comment>
<feature type="transmembrane region" description="Helical" evidence="12">
    <location>
        <begin position="6"/>
        <end position="30"/>
    </location>
</feature>
<keyword evidence="8 10" id="KW-0472">Membrane</keyword>
<evidence type="ECO:0000256" key="12">
    <source>
        <dbReference type="SAM" id="Phobius"/>
    </source>
</evidence>
<feature type="transmembrane region" description="Helical" evidence="12">
    <location>
        <begin position="100"/>
        <end position="125"/>
    </location>
</feature>
<evidence type="ECO:0000256" key="4">
    <source>
        <dbReference type="ARBA" id="ARBA00022692"/>
    </source>
</evidence>
<keyword evidence="5" id="KW-0677">Repeat</keyword>
<evidence type="ECO:0000256" key="5">
    <source>
        <dbReference type="ARBA" id="ARBA00022737"/>
    </source>
</evidence>
<comment type="caution">
    <text evidence="15">The sequence shown here is derived from an EMBL/GenBank/DDBJ whole genome shotgun (WGS) entry which is preliminary data.</text>
</comment>
<dbReference type="SMART" id="SM01091">
    <property type="entry name" value="CorC_HlyC"/>
    <property type="match status" value="1"/>
</dbReference>
<dbReference type="RefSeq" id="WP_101331908.1">
    <property type="nucleotide sequence ID" value="NZ_PJNH01000003.1"/>
</dbReference>
<dbReference type="Pfam" id="PF01595">
    <property type="entry name" value="CNNM"/>
    <property type="match status" value="1"/>
</dbReference>
<keyword evidence="3" id="KW-1003">Cell membrane</keyword>
<feature type="domain" description="CBS" evidence="13">
    <location>
        <begin position="290"/>
        <end position="347"/>
    </location>
</feature>
<keyword evidence="4 10" id="KW-0812">Transmembrane</keyword>
<evidence type="ECO:0000259" key="13">
    <source>
        <dbReference type="PROSITE" id="PS51371"/>
    </source>
</evidence>
<dbReference type="InterPro" id="IPR005170">
    <property type="entry name" value="Transptr-assoc_dom"/>
</dbReference>
<feature type="coiled-coil region" evidence="11">
    <location>
        <begin position="334"/>
        <end position="361"/>
    </location>
</feature>
<dbReference type="FunFam" id="3.10.580.10:FF:000002">
    <property type="entry name" value="Magnesium/cobalt efflux protein CorC"/>
    <property type="match status" value="1"/>
</dbReference>
<dbReference type="PROSITE" id="PS51371">
    <property type="entry name" value="CBS"/>
    <property type="match status" value="2"/>
</dbReference>
<evidence type="ECO:0000256" key="10">
    <source>
        <dbReference type="PROSITE-ProRule" id="PRU01193"/>
    </source>
</evidence>
<evidence type="ECO:0000256" key="3">
    <source>
        <dbReference type="ARBA" id="ARBA00022475"/>
    </source>
</evidence>
<feature type="domain" description="CNNM transmembrane" evidence="14">
    <location>
        <begin position="1"/>
        <end position="204"/>
    </location>
</feature>
<dbReference type="InterPro" id="IPR051676">
    <property type="entry name" value="UPF0053_domain"/>
</dbReference>
<dbReference type="GO" id="GO:0005886">
    <property type="term" value="C:plasma membrane"/>
    <property type="evidence" value="ECO:0007669"/>
    <property type="project" value="UniProtKB-SubCell"/>
</dbReference>
<evidence type="ECO:0008006" key="17">
    <source>
        <dbReference type="Google" id="ProtNLM"/>
    </source>
</evidence>
<keyword evidence="6 10" id="KW-1133">Transmembrane helix</keyword>
<dbReference type="PROSITE" id="PS51846">
    <property type="entry name" value="CNNM"/>
    <property type="match status" value="1"/>
</dbReference>
<dbReference type="SUPFAM" id="SSF56176">
    <property type="entry name" value="FAD-binding/transporter-associated domain-like"/>
    <property type="match status" value="1"/>
</dbReference>
<evidence type="ECO:0000256" key="2">
    <source>
        <dbReference type="ARBA" id="ARBA00006337"/>
    </source>
</evidence>
<dbReference type="Pfam" id="PF03471">
    <property type="entry name" value="CorC_HlyC"/>
    <property type="match status" value="1"/>
</dbReference>
<evidence type="ECO:0000256" key="6">
    <source>
        <dbReference type="ARBA" id="ARBA00022989"/>
    </source>
</evidence>
<dbReference type="InterPro" id="IPR044751">
    <property type="entry name" value="Ion_transp-like_CBS"/>
</dbReference>
<dbReference type="PANTHER" id="PTHR43099:SF2">
    <property type="entry name" value="UPF0053 PROTEIN YRKA"/>
    <property type="match status" value="1"/>
</dbReference>
<evidence type="ECO:0000256" key="1">
    <source>
        <dbReference type="ARBA" id="ARBA00004651"/>
    </source>
</evidence>
<evidence type="ECO:0000256" key="7">
    <source>
        <dbReference type="ARBA" id="ARBA00023122"/>
    </source>
</evidence>
<evidence type="ECO:0000259" key="14">
    <source>
        <dbReference type="PROSITE" id="PS51846"/>
    </source>
</evidence>
<dbReference type="Gene3D" id="3.30.465.10">
    <property type="match status" value="1"/>
</dbReference>
<dbReference type="SMART" id="SM00116">
    <property type="entry name" value="CBS"/>
    <property type="match status" value="2"/>
</dbReference>
<sequence length="435" mass="49543">MEFTTVLYLILIVILIALTAFFVASEFAIVKIRGSKIDHLIESGDKRALAAQKVVNQLDEYLSACQLGITITALGLGWIGEPTVERILHPVFGYFSLPSSVTSVLSFGIAFFIITFLHVVVGELAPKTLAIQKAEKITMLVAKPLIWFYRIMFPLIWLLNGSARQLTKLFGLHAASEHEVAHSEEELRIILSESYQKGEINQSEYRYVNRIFEFDNRVAKEIMVPRTEMETFEQHETVKQFLGKISESKFTRYPVVDGDNDHVIGLINVKQVANSLLSIDDYEKEFIQSYVRPIIRVIETMPIKSLLKKMQKDQIHMAVLVDEYGGTSGIVTVEDILEEIVGEIQDEFDEEEEQMIEKLNESSYRMDGRVLIHDVNEIMDLDINMDGVDTLGGWLMTLNPELDVGDQKEYNGVYFKVLEVGDYTVRRVEVEKQSS</sequence>
<evidence type="ECO:0000256" key="9">
    <source>
        <dbReference type="PROSITE-ProRule" id="PRU00703"/>
    </source>
</evidence>
<proteinExistence type="inferred from homology"/>
<evidence type="ECO:0000313" key="15">
    <source>
        <dbReference type="EMBL" id="PKR77105.1"/>
    </source>
</evidence>
<dbReference type="Pfam" id="PF00571">
    <property type="entry name" value="CBS"/>
    <property type="match status" value="2"/>
</dbReference>
<dbReference type="InterPro" id="IPR036318">
    <property type="entry name" value="FAD-bd_PCMH-like_sf"/>
</dbReference>
<dbReference type="PANTHER" id="PTHR43099">
    <property type="entry name" value="UPF0053 PROTEIN YRKA"/>
    <property type="match status" value="1"/>
</dbReference>